<feature type="transmembrane region" description="Helical" evidence="1">
    <location>
        <begin position="741"/>
        <end position="762"/>
    </location>
</feature>
<dbReference type="InterPro" id="IPR007111">
    <property type="entry name" value="NACHT_NTPase"/>
</dbReference>
<organism evidence="3 4">
    <name type="scientific">Streptomyces rectiviolaceus</name>
    <dbReference type="NCBI Taxonomy" id="332591"/>
    <lineage>
        <taxon>Bacteria</taxon>
        <taxon>Bacillati</taxon>
        <taxon>Actinomycetota</taxon>
        <taxon>Actinomycetes</taxon>
        <taxon>Kitasatosporales</taxon>
        <taxon>Streptomycetaceae</taxon>
        <taxon>Streptomyces</taxon>
    </lineage>
</organism>
<feature type="transmembrane region" description="Helical" evidence="1">
    <location>
        <begin position="36"/>
        <end position="58"/>
    </location>
</feature>
<dbReference type="PROSITE" id="PS51257">
    <property type="entry name" value="PROKAR_LIPOPROTEIN"/>
    <property type="match status" value="1"/>
</dbReference>
<dbReference type="EMBL" id="BAAAUG010000013">
    <property type="protein sequence ID" value="GAA3085101.1"/>
    <property type="molecule type" value="Genomic_DNA"/>
</dbReference>
<accession>A0ABP6M704</accession>
<gene>
    <name evidence="3" type="ORF">GCM10010449_06070</name>
</gene>
<feature type="transmembrane region" description="Helical" evidence="1">
    <location>
        <begin position="658"/>
        <end position="677"/>
    </location>
</feature>
<keyword evidence="1" id="KW-1133">Transmembrane helix</keyword>
<proteinExistence type="predicted"/>
<dbReference type="Proteomes" id="UP001501637">
    <property type="component" value="Unassembled WGS sequence"/>
</dbReference>
<keyword evidence="1" id="KW-0472">Membrane</keyword>
<feature type="transmembrane region" description="Helical" evidence="1">
    <location>
        <begin position="459"/>
        <end position="483"/>
    </location>
</feature>
<evidence type="ECO:0000313" key="4">
    <source>
        <dbReference type="Proteomes" id="UP001501637"/>
    </source>
</evidence>
<feature type="domain" description="NACHT" evidence="2">
    <location>
        <begin position="159"/>
        <end position="286"/>
    </location>
</feature>
<sequence length="896" mass="94330">MMTTDIRCRRDGCVYFSLALVGTAGAVWLACRFDLPVASTVTAFLPSLAGMYLAWATFRNASHGQTRGPAELGLLAAVAGEQWNAEIRLRGVNNPYPLPVSWDAADPALSEPWELLCQIALGWPGGPLSDVGGWASGPAELAGQDGEIAEVFARRVPTRRLVVLGSPGSGKTVLLIRLLLGMMHKRAVGGPVPVLFPLASWDPTAQPLDRWMAQRLTRDYPLLGRPLDAHDGASESAVALVKAGLVLPLLDGFDELPATARALALDLINETLALGQAVVLSSRADAYRETAAPGTALPARLAAAAAVELRPLNVSAAADYLLRHAGAPGDGAAVRWHSVAADLAAPSPTMLQDLLTNPLMLTLAADVYNPRRGEHPAELPDPAQLCDRILLPDRRAAERHLLGAYVPAAYRPHPLHPCRWSPQQAAHTLRFLASHLQRTLSGSTDLAWWQLQSALPRRLCPLITGIMIGLSAWAAAFLAAFVASSLTPEANLWWVLGAEPAIVGGLSAGLASGIAAGVAAGLTSTLADGAAFWLVDPASAEPRFPSDYVPIGGIALGFASGLIGSLIATSTARRDTTNAAARRPSWSWHWKTCLTGLAAGLSLWFPFAWLGTTTALATAGVNALMYALAGGLLGSVTRRISENPAPASTLRWSFDGRALALGLLAGPAVGLVLLLMDAMPALLNSARFSLADHPGNYIYYTALYGLGVGLAASLHVRPADEGTSQDPATSLAQDHSTFRKLVPITAVAAGLGFAGIYTVSALGSGDLALAPGGQPRTGHPMEHLPLAVRALAYALALGAAGVTVGLATALSRTAWWPHTLARAYLTLKHRLPYDLAAFLTDAHERRFVLRQVGAVYQFRHQDLQHHLAAHPNLPCQAHCRTGAASGSCASRQRPNG</sequence>
<dbReference type="RefSeq" id="WP_344518739.1">
    <property type="nucleotide sequence ID" value="NZ_BAAAUG010000013.1"/>
</dbReference>
<dbReference type="PROSITE" id="PS50837">
    <property type="entry name" value="NACHT"/>
    <property type="match status" value="1"/>
</dbReference>
<evidence type="ECO:0000259" key="2">
    <source>
        <dbReference type="PROSITE" id="PS50837"/>
    </source>
</evidence>
<comment type="caution">
    <text evidence="3">The sequence shown here is derived from an EMBL/GenBank/DDBJ whole genome shotgun (WGS) entry which is preliminary data.</text>
</comment>
<reference evidence="4" key="1">
    <citation type="journal article" date="2019" name="Int. J. Syst. Evol. Microbiol.">
        <title>The Global Catalogue of Microorganisms (GCM) 10K type strain sequencing project: providing services to taxonomists for standard genome sequencing and annotation.</title>
        <authorList>
            <consortium name="The Broad Institute Genomics Platform"/>
            <consortium name="The Broad Institute Genome Sequencing Center for Infectious Disease"/>
            <person name="Wu L."/>
            <person name="Ma J."/>
        </authorList>
    </citation>
    <scope>NUCLEOTIDE SEQUENCE [LARGE SCALE GENOMIC DNA]</scope>
    <source>
        <strain evidence="4">JCM 9092</strain>
    </source>
</reference>
<dbReference type="Gene3D" id="3.40.50.300">
    <property type="entry name" value="P-loop containing nucleotide triphosphate hydrolases"/>
    <property type="match status" value="1"/>
</dbReference>
<feature type="transmembrane region" description="Helical" evidence="1">
    <location>
        <begin position="588"/>
        <end position="609"/>
    </location>
</feature>
<evidence type="ECO:0000256" key="1">
    <source>
        <dbReference type="SAM" id="Phobius"/>
    </source>
</evidence>
<feature type="transmembrane region" description="Helical" evidence="1">
    <location>
        <begin position="615"/>
        <end position="637"/>
    </location>
</feature>
<keyword evidence="4" id="KW-1185">Reference proteome</keyword>
<evidence type="ECO:0000313" key="3">
    <source>
        <dbReference type="EMBL" id="GAA3085101.1"/>
    </source>
</evidence>
<keyword evidence="1" id="KW-0812">Transmembrane</keyword>
<dbReference type="SUPFAM" id="SSF52540">
    <property type="entry name" value="P-loop containing nucleoside triphosphate hydrolases"/>
    <property type="match status" value="1"/>
</dbReference>
<feature type="transmembrane region" description="Helical" evidence="1">
    <location>
        <begin position="790"/>
        <end position="810"/>
    </location>
</feature>
<dbReference type="InterPro" id="IPR027417">
    <property type="entry name" value="P-loop_NTPase"/>
</dbReference>
<feature type="transmembrane region" description="Helical" evidence="1">
    <location>
        <begin position="12"/>
        <end position="30"/>
    </location>
</feature>
<protein>
    <recommendedName>
        <fullName evidence="2">NACHT domain-containing protein</fullName>
    </recommendedName>
</protein>
<feature type="transmembrane region" description="Helical" evidence="1">
    <location>
        <begin position="697"/>
        <end position="716"/>
    </location>
</feature>
<feature type="transmembrane region" description="Helical" evidence="1">
    <location>
        <begin position="548"/>
        <end position="568"/>
    </location>
</feature>
<name>A0ABP6M704_9ACTN</name>
<dbReference type="Pfam" id="PF05729">
    <property type="entry name" value="NACHT"/>
    <property type="match status" value="1"/>
</dbReference>